<dbReference type="EMBL" id="HBIP01036518">
    <property type="protein sequence ID" value="CAE0507064.1"/>
    <property type="molecule type" value="Transcribed_RNA"/>
</dbReference>
<sequence>MLGPCWRQLLASHQPAAAAGTQALHAITHSSWITALPHHPASLLDMSADEQRRISGLHACSSHSVRCTSSSSQSHVQPMAGPQTTSSDQGQPENISSIATQHPPSTSDSVLKQQQELLGRVLIQPLPVGSVLNSSLHDAVVELEGNYYMDPAKTLESTMRVLHVVKQVLSNNGYVGIVNCNPAFRPLMQEAALHCASANVFWHWGHWEKGLLSQGKLTNSSKQPFRSLLKSRGMAMVNVHSPKADPLSKPQPALAALHKWRMLSRRNWDHEKKPRTLLREIMAAETQAARLPLEGSLTGKPGRLQLLVNLDLSFGEEAIQEAFTHGLLTASVVNAHTPLDRVTYPIYAGEGHPSYQHFFLDWLLKAVNLLTPEEEVANNALKQKGLTGAAARRVADARNRIDASVSEHFGRLQGGRGGQNSRQGLFNSNRSQGAPQQPRRDR</sequence>
<evidence type="ECO:0000313" key="2">
    <source>
        <dbReference type="EMBL" id="CAE0507064.1"/>
    </source>
</evidence>
<name>A0A7S3VTQ5_DUNTE</name>
<dbReference type="PANTHER" id="PTHR12534:SF0">
    <property type="entry name" value="SMALL RIBOSOMAL SUBUNIT PROTEIN US2M"/>
    <property type="match status" value="1"/>
</dbReference>
<evidence type="ECO:0000256" key="1">
    <source>
        <dbReference type="SAM" id="MobiDB-lite"/>
    </source>
</evidence>
<accession>A0A7S3VTQ5</accession>
<feature type="compositionally biased region" description="Polar residues" evidence="1">
    <location>
        <begin position="82"/>
        <end position="111"/>
    </location>
</feature>
<reference evidence="2" key="1">
    <citation type="submission" date="2021-01" db="EMBL/GenBank/DDBJ databases">
        <authorList>
            <person name="Corre E."/>
            <person name="Pelletier E."/>
            <person name="Niang G."/>
            <person name="Scheremetjew M."/>
            <person name="Finn R."/>
            <person name="Kale V."/>
            <person name="Holt S."/>
            <person name="Cochrane G."/>
            <person name="Meng A."/>
            <person name="Brown T."/>
            <person name="Cohen L."/>
        </authorList>
    </citation>
    <scope>NUCLEOTIDE SEQUENCE</scope>
    <source>
        <strain evidence="2">CCMP1320</strain>
    </source>
</reference>
<proteinExistence type="predicted"/>
<dbReference type="AlphaFoldDB" id="A0A7S3VTQ5"/>
<organism evidence="2">
    <name type="scientific">Dunaliella tertiolecta</name>
    <name type="common">Green alga</name>
    <dbReference type="NCBI Taxonomy" id="3047"/>
    <lineage>
        <taxon>Eukaryota</taxon>
        <taxon>Viridiplantae</taxon>
        <taxon>Chlorophyta</taxon>
        <taxon>core chlorophytes</taxon>
        <taxon>Chlorophyceae</taxon>
        <taxon>CS clade</taxon>
        <taxon>Chlamydomonadales</taxon>
        <taxon>Dunaliellaceae</taxon>
        <taxon>Dunaliella</taxon>
    </lineage>
</organism>
<gene>
    <name evidence="2" type="ORF">DTER00134_LOCUS22140</name>
</gene>
<feature type="compositionally biased region" description="Polar residues" evidence="1">
    <location>
        <begin position="425"/>
        <end position="435"/>
    </location>
</feature>
<dbReference type="InterPro" id="IPR005706">
    <property type="entry name" value="Ribosomal_uS2_bac/mit/plastid"/>
</dbReference>
<dbReference type="PANTHER" id="PTHR12534">
    <property type="entry name" value="30S RIBOSOMAL PROTEIN S2 PROKARYOTIC AND ORGANELLAR"/>
    <property type="match status" value="1"/>
</dbReference>
<feature type="compositionally biased region" description="Low complexity" evidence="1">
    <location>
        <begin position="68"/>
        <end position="77"/>
    </location>
</feature>
<feature type="region of interest" description="Disordered" evidence="1">
    <location>
        <begin position="406"/>
        <end position="442"/>
    </location>
</feature>
<dbReference type="InterPro" id="IPR023591">
    <property type="entry name" value="Ribosomal_uS2_flav_dom_sf"/>
</dbReference>
<dbReference type="GO" id="GO:0003735">
    <property type="term" value="F:structural constituent of ribosome"/>
    <property type="evidence" value="ECO:0007669"/>
    <property type="project" value="InterPro"/>
</dbReference>
<dbReference type="Gene3D" id="3.40.50.10490">
    <property type="entry name" value="Glucose-6-phosphate isomerase like protein, domain 1"/>
    <property type="match status" value="1"/>
</dbReference>
<protein>
    <submittedName>
        <fullName evidence="2">Uncharacterized protein</fullName>
    </submittedName>
</protein>
<dbReference type="SUPFAM" id="SSF52313">
    <property type="entry name" value="Ribosomal protein S2"/>
    <property type="match status" value="1"/>
</dbReference>
<feature type="region of interest" description="Disordered" evidence="1">
    <location>
        <begin position="68"/>
        <end position="111"/>
    </location>
</feature>
<dbReference type="GO" id="GO:0006412">
    <property type="term" value="P:translation"/>
    <property type="evidence" value="ECO:0007669"/>
    <property type="project" value="InterPro"/>
</dbReference>
<dbReference type="GO" id="GO:0005763">
    <property type="term" value="C:mitochondrial small ribosomal subunit"/>
    <property type="evidence" value="ECO:0007669"/>
    <property type="project" value="TreeGrafter"/>
</dbReference>